<dbReference type="PANTHER" id="PTHR15922:SF2">
    <property type="entry name" value="NBAS SUBUNIT OF NRZ TETHERING COMPLEX"/>
    <property type="match status" value="1"/>
</dbReference>
<feature type="non-terminal residue" evidence="1">
    <location>
        <position position="1"/>
    </location>
</feature>
<keyword evidence="2" id="KW-1185">Reference proteome</keyword>
<dbReference type="Proteomes" id="UP000826234">
    <property type="component" value="Unassembled WGS sequence"/>
</dbReference>
<accession>A0ABQ7SX88</accession>
<sequence>LIVEPALQDEGDFLYDSQPELLKYRTTELSINLVTDWYWKRAEEIEYYSMQVDCALSLVRLGMERNIPGLHSLCDNLVTLETLVYETGCDVTLNLKELQQMKDIEKLKLLMLTVSVGFYIDGIGWIGTGMLPVFVFPNVNPLTFQSPEDKYVKNAYQWMVPFLHRCENDSPGIANELLKEYLVTLAKEDLTFPLKIFQHSKPACQQKIISDQDLLMTIALECIYSCKRDDQLSLCYDILECLPQRGYGAETDITSSLHDKVDELEQILSVSELLEKHGLQKPVSFVKDTQNNPEEARKLMIRLTRHTGRKQPPVNEIQWMGLLRDMLEMQQNVYTCLEPDTCYEIFTESLLCSSRLENIHLAGQMMHCSVWSIDPPVSAASRGKPQFRVCYEKSIELVLAASREYFNSSTNLTDTCMDLAREFEDEQQSANAKYRVVVLQLFEILNKSLFVLRSCLQLITDCPPVVQEELDLIRALSYLEEFGVKILPLQGIVC</sequence>
<protein>
    <submittedName>
        <fullName evidence="1">Uncharacterized protein</fullName>
    </submittedName>
</protein>
<reference evidence="1 2" key="1">
    <citation type="journal article" date="2022" name="Gigascience">
        <title>A chromosome-level genome assembly and annotation of the desert horned lizard, Phrynosoma platyrhinos, provides insight into chromosomal rearrangements among reptiles.</title>
        <authorList>
            <person name="Koochekian N."/>
            <person name="Ascanio A."/>
            <person name="Farleigh K."/>
            <person name="Card D.C."/>
            <person name="Schield D.R."/>
            <person name="Castoe T.A."/>
            <person name="Jezkova T."/>
        </authorList>
    </citation>
    <scope>NUCLEOTIDE SEQUENCE [LARGE SCALE GENOMIC DNA]</scope>
    <source>
        <strain evidence="1">NK-2021</strain>
    </source>
</reference>
<organism evidence="1 2">
    <name type="scientific">Phrynosoma platyrhinos</name>
    <name type="common">Desert horned lizard</name>
    <dbReference type="NCBI Taxonomy" id="52577"/>
    <lineage>
        <taxon>Eukaryota</taxon>
        <taxon>Metazoa</taxon>
        <taxon>Chordata</taxon>
        <taxon>Craniata</taxon>
        <taxon>Vertebrata</taxon>
        <taxon>Euteleostomi</taxon>
        <taxon>Lepidosauria</taxon>
        <taxon>Squamata</taxon>
        <taxon>Bifurcata</taxon>
        <taxon>Unidentata</taxon>
        <taxon>Episquamata</taxon>
        <taxon>Toxicofera</taxon>
        <taxon>Iguania</taxon>
        <taxon>Phrynosomatidae</taxon>
        <taxon>Phrynosomatinae</taxon>
        <taxon>Phrynosoma</taxon>
    </lineage>
</organism>
<evidence type="ECO:0000313" key="1">
    <source>
        <dbReference type="EMBL" id="KAH0621967.1"/>
    </source>
</evidence>
<name>A0ABQ7SX88_PHRPL</name>
<evidence type="ECO:0000313" key="2">
    <source>
        <dbReference type="Proteomes" id="UP000826234"/>
    </source>
</evidence>
<comment type="caution">
    <text evidence="1">The sequence shown here is derived from an EMBL/GenBank/DDBJ whole genome shotgun (WGS) entry which is preliminary data.</text>
</comment>
<dbReference type="PANTHER" id="PTHR15922">
    <property type="entry name" value="NEUROBLASTOMA-AMPLIFIED SEQUENCE"/>
    <property type="match status" value="1"/>
</dbReference>
<proteinExistence type="predicted"/>
<dbReference type="EMBL" id="JAIPUX010003289">
    <property type="protein sequence ID" value="KAH0621967.1"/>
    <property type="molecule type" value="Genomic_DNA"/>
</dbReference>
<gene>
    <name evidence="1" type="ORF">JD844_023775</name>
</gene>